<evidence type="ECO:0000313" key="2">
    <source>
        <dbReference type="EMBL" id="RVE70041.1"/>
    </source>
</evidence>
<reference evidence="2 3" key="1">
    <citation type="submission" date="2018-11" db="EMBL/GenBank/DDBJ databases">
        <authorList>
            <person name="Lopez-Roques C."/>
            <person name="Donnadieu C."/>
            <person name="Bouchez O."/>
            <person name="Klopp C."/>
            <person name="Cabau C."/>
            <person name="Zahm M."/>
        </authorList>
    </citation>
    <scope>NUCLEOTIDE SEQUENCE [LARGE SCALE GENOMIC DNA]</scope>
    <source>
        <strain evidence="2">RS831</strain>
        <tissue evidence="2">Whole body</tissue>
    </source>
</reference>
<evidence type="ECO:0000313" key="3">
    <source>
        <dbReference type="Proteomes" id="UP000283210"/>
    </source>
</evidence>
<accession>A0A3S2Q4Q2</accession>
<sequence length="134" mass="14534">MSRTRPAESPGPGSSGSRLVDPAPHVPPTRRQSSSLLSLGGRSNTTVSGPGPSRTPRRPVREPGLTFCGRGFRPAGVRPLQKRSAAVWSFGAGLRRPASDCRRRTAESLFRRNFDRKCNLCPVSFVCVCVRSVM</sequence>
<dbReference type="Proteomes" id="UP000283210">
    <property type="component" value="Chromosome 8"/>
</dbReference>
<organism evidence="2 3">
    <name type="scientific">Oryzias javanicus</name>
    <name type="common">Javanese ricefish</name>
    <name type="synonym">Aplocheilus javanicus</name>
    <dbReference type="NCBI Taxonomy" id="123683"/>
    <lineage>
        <taxon>Eukaryota</taxon>
        <taxon>Metazoa</taxon>
        <taxon>Chordata</taxon>
        <taxon>Craniata</taxon>
        <taxon>Vertebrata</taxon>
        <taxon>Euteleostomi</taxon>
        <taxon>Actinopterygii</taxon>
        <taxon>Neopterygii</taxon>
        <taxon>Teleostei</taxon>
        <taxon>Neoteleostei</taxon>
        <taxon>Acanthomorphata</taxon>
        <taxon>Ovalentaria</taxon>
        <taxon>Atherinomorphae</taxon>
        <taxon>Beloniformes</taxon>
        <taxon>Adrianichthyidae</taxon>
        <taxon>Oryziinae</taxon>
        <taxon>Oryzias</taxon>
    </lineage>
</organism>
<dbReference type="EMBL" id="CM012444">
    <property type="protein sequence ID" value="RVE70041.1"/>
    <property type="molecule type" value="Genomic_DNA"/>
</dbReference>
<dbReference type="AlphaFoldDB" id="A0A3S2Q4Q2"/>
<keyword evidence="3" id="KW-1185">Reference proteome</keyword>
<proteinExistence type="predicted"/>
<reference evidence="2 3" key="2">
    <citation type="submission" date="2019-01" db="EMBL/GenBank/DDBJ databases">
        <title>A chromosome length genome reference of the Java medaka (oryzias javanicus).</title>
        <authorList>
            <person name="Herpin A."/>
            <person name="Takehana Y."/>
            <person name="Naruse K."/>
            <person name="Ansai S."/>
            <person name="Kawaguchi M."/>
        </authorList>
    </citation>
    <scope>NUCLEOTIDE SEQUENCE [LARGE SCALE GENOMIC DNA]</scope>
    <source>
        <strain evidence="2">RS831</strain>
        <tissue evidence="2">Whole body</tissue>
    </source>
</reference>
<feature type="compositionally biased region" description="Low complexity" evidence="1">
    <location>
        <begin position="30"/>
        <end position="54"/>
    </location>
</feature>
<feature type="region of interest" description="Disordered" evidence="1">
    <location>
        <begin position="1"/>
        <end position="68"/>
    </location>
</feature>
<name>A0A3S2Q4Q2_ORYJA</name>
<gene>
    <name evidence="2" type="ORF">OJAV_G00084180</name>
</gene>
<evidence type="ECO:0000256" key="1">
    <source>
        <dbReference type="SAM" id="MobiDB-lite"/>
    </source>
</evidence>
<protein>
    <submittedName>
        <fullName evidence="2">Uncharacterized protein</fullName>
    </submittedName>
</protein>